<keyword evidence="3" id="KW-1185">Reference proteome</keyword>
<proteinExistence type="predicted"/>
<dbReference type="SUPFAM" id="SSF47598">
    <property type="entry name" value="Ribbon-helix-helix"/>
    <property type="match status" value="1"/>
</dbReference>
<evidence type="ECO:0000313" key="4">
    <source>
        <dbReference type="Proteomes" id="UP000281171"/>
    </source>
</evidence>
<dbReference type="EMBL" id="RDQK01000027">
    <property type="protein sequence ID" value="RMX07012.1"/>
    <property type="molecule type" value="Genomic_DNA"/>
</dbReference>
<dbReference type="Proteomes" id="UP000267035">
    <property type="component" value="Unassembled WGS sequence"/>
</dbReference>
<reference evidence="3 4" key="1">
    <citation type="submission" date="2018-10" db="EMBL/GenBank/DDBJ databases">
        <title>Comamonadaceae CDC group NO-1 genome sequencing and assembly.</title>
        <authorList>
            <person name="Bernier A.-M."/>
            <person name="Bernard K."/>
        </authorList>
    </citation>
    <scope>NUCLEOTIDE SEQUENCE [LARGE SCALE GENOMIC DNA]</scope>
    <source>
        <strain evidence="1 3">NML161473</strain>
        <strain evidence="2 4">NML180581</strain>
    </source>
</reference>
<protein>
    <submittedName>
        <fullName evidence="1">Type II toxin-antitoxin system HicB family antitoxin</fullName>
    </submittedName>
</protein>
<dbReference type="InterPro" id="IPR008651">
    <property type="entry name" value="Uncharacterised_HicB"/>
</dbReference>
<evidence type="ECO:0000313" key="3">
    <source>
        <dbReference type="Proteomes" id="UP000267035"/>
    </source>
</evidence>
<sequence length="114" mass="12459">MSSKMTHKGYTAHIAYDERDDIFTGRVLGIRDIIGFHAQSVAELRAAFIEAVEHYIATCQQRGVEPQAPASGRLMLRIAPEVHRASLIAAQASGQSLNQWAEAVLARATQETLA</sequence>
<evidence type="ECO:0000313" key="2">
    <source>
        <dbReference type="EMBL" id="RMX07012.1"/>
    </source>
</evidence>
<evidence type="ECO:0000313" key="1">
    <source>
        <dbReference type="EMBL" id="RMW96847.1"/>
    </source>
</evidence>
<gene>
    <name evidence="2" type="ORF">EBQ24_10590</name>
    <name evidence="1" type="ORF">EBQ25_10610</name>
</gene>
<accession>A0A3M6QWZ2</accession>
<name>A0A3M6Q0P9_9BURK</name>
<dbReference type="SUPFAM" id="SSF143100">
    <property type="entry name" value="TTHA1013/TTHA0281-like"/>
    <property type="match status" value="1"/>
</dbReference>
<dbReference type="Pfam" id="PF05534">
    <property type="entry name" value="HicB"/>
    <property type="match status" value="1"/>
</dbReference>
<organism evidence="1 3">
    <name type="scientific">Allofranklinella schreckenbergeri</name>
    <dbReference type="NCBI Taxonomy" id="1076744"/>
    <lineage>
        <taxon>Bacteria</taxon>
        <taxon>Pseudomonadati</taxon>
        <taxon>Pseudomonadota</taxon>
        <taxon>Betaproteobacteria</taxon>
        <taxon>Burkholderiales</taxon>
        <taxon>Comamonadaceae</taxon>
        <taxon>Allofranklinella</taxon>
    </lineage>
</organism>
<dbReference type="GO" id="GO:0006355">
    <property type="term" value="P:regulation of DNA-templated transcription"/>
    <property type="evidence" value="ECO:0007669"/>
    <property type="project" value="InterPro"/>
</dbReference>
<dbReference type="InterPro" id="IPR035069">
    <property type="entry name" value="TTHA1013/TTHA0281-like"/>
</dbReference>
<dbReference type="InterPro" id="IPR010985">
    <property type="entry name" value="Ribbon_hlx_hlx"/>
</dbReference>
<dbReference type="Proteomes" id="UP000281171">
    <property type="component" value="Unassembled WGS sequence"/>
</dbReference>
<accession>A0A3M6Q0P9</accession>
<dbReference type="AlphaFoldDB" id="A0A3M6Q0P9"/>
<dbReference type="EMBL" id="RDQL01000017">
    <property type="protein sequence ID" value="RMW96847.1"/>
    <property type="molecule type" value="Genomic_DNA"/>
</dbReference>
<dbReference type="RefSeq" id="WP_122248835.1">
    <property type="nucleotide sequence ID" value="NZ_RDQK01000027.1"/>
</dbReference>
<comment type="caution">
    <text evidence="1">The sequence shown here is derived from an EMBL/GenBank/DDBJ whole genome shotgun (WGS) entry which is preliminary data.</text>
</comment>